<accession>A0A410G297</accession>
<organism evidence="1 2">
    <name type="scientific">Aequorivita ciconiae</name>
    <dbReference type="NCBI Taxonomy" id="2494375"/>
    <lineage>
        <taxon>Bacteria</taxon>
        <taxon>Pseudomonadati</taxon>
        <taxon>Bacteroidota</taxon>
        <taxon>Flavobacteriia</taxon>
        <taxon>Flavobacteriales</taxon>
        <taxon>Flavobacteriaceae</taxon>
        <taxon>Aequorivita</taxon>
    </lineage>
</organism>
<proteinExistence type="predicted"/>
<protein>
    <submittedName>
        <fullName evidence="1">Uncharacterized protein</fullName>
    </submittedName>
</protein>
<dbReference type="KEGG" id="aev:EI546_06545"/>
<dbReference type="RefSeq" id="WP_128249796.1">
    <property type="nucleotide sequence ID" value="NZ_CP034951.1"/>
</dbReference>
<evidence type="ECO:0000313" key="2">
    <source>
        <dbReference type="Proteomes" id="UP000285517"/>
    </source>
</evidence>
<keyword evidence="2" id="KW-1185">Reference proteome</keyword>
<gene>
    <name evidence="1" type="ORF">EI546_06545</name>
</gene>
<reference evidence="1 2" key="1">
    <citation type="submission" date="2019-01" db="EMBL/GenBank/DDBJ databases">
        <title>Complete genome sequencing of Aequorivita sp. H23M31.</title>
        <authorList>
            <person name="Bae J.-W."/>
        </authorList>
    </citation>
    <scope>NUCLEOTIDE SEQUENCE [LARGE SCALE GENOMIC DNA]</scope>
    <source>
        <strain evidence="1 2">H23M31</strain>
    </source>
</reference>
<sequence>MNTKKTYSEAELTTQAEGVFERFPDATTVFATTDGNVFLDRNRAELHAGKGRVIAIDRTLPEPEAPEAPKMNAKDSIALIQEATLEDLSAFANDERKTVQEAYQNRLAELGINNNED</sequence>
<dbReference type="AlphaFoldDB" id="A0A410G297"/>
<dbReference type="OrthoDB" id="1450308at2"/>
<dbReference type="EMBL" id="CP034951">
    <property type="protein sequence ID" value="QAA81408.1"/>
    <property type="molecule type" value="Genomic_DNA"/>
</dbReference>
<name>A0A410G297_9FLAO</name>
<dbReference type="Proteomes" id="UP000285517">
    <property type="component" value="Chromosome"/>
</dbReference>
<evidence type="ECO:0000313" key="1">
    <source>
        <dbReference type="EMBL" id="QAA81408.1"/>
    </source>
</evidence>